<accession>A0A3R9Q6H1</accession>
<reference evidence="2 3" key="1">
    <citation type="submission" date="2018-12" db="EMBL/GenBank/DDBJ databases">
        <title>Sequencing of bacterial isolates from soil warming experiment in Harvard Forest, Massachusetts, USA.</title>
        <authorList>
            <person name="Deangelis K."/>
        </authorList>
    </citation>
    <scope>NUCLEOTIDE SEQUENCE [LARGE SCALE GENOMIC DNA]</scope>
    <source>
        <strain evidence="2 3">EB153</strain>
    </source>
</reference>
<dbReference type="EMBL" id="RSDW01000001">
    <property type="protein sequence ID" value="RSL14591.1"/>
    <property type="molecule type" value="Genomic_DNA"/>
</dbReference>
<name>A0A3R9Q6H1_9BACT</name>
<feature type="chain" id="PRO_5018544895" evidence="1">
    <location>
        <begin position="27"/>
        <end position="154"/>
    </location>
</feature>
<dbReference type="Proteomes" id="UP000269669">
    <property type="component" value="Unassembled WGS sequence"/>
</dbReference>
<dbReference type="RefSeq" id="WP_125483435.1">
    <property type="nucleotide sequence ID" value="NZ_RSDW01000001.1"/>
</dbReference>
<keyword evidence="3" id="KW-1185">Reference proteome</keyword>
<feature type="signal peptide" evidence="1">
    <location>
        <begin position="1"/>
        <end position="26"/>
    </location>
</feature>
<gene>
    <name evidence="2" type="ORF">EDE15_0043</name>
</gene>
<comment type="caution">
    <text evidence="2">The sequence shown here is derived from an EMBL/GenBank/DDBJ whole genome shotgun (WGS) entry which is preliminary data.</text>
</comment>
<sequence>MRFFKSLIVALLVFFAANLFGGRAQAQQVPGPHPAYLHALSDLRLARAYLDQLGPNGRVDDREARAIEQIDAAIGEIKRASIDDGKDLRDHQPIDAHLARTDRFHNAERLLGKAHNDLSRAEDVPSSRGLRDRALDHIDRAWHNTQEALNSALQ</sequence>
<evidence type="ECO:0000256" key="1">
    <source>
        <dbReference type="SAM" id="SignalP"/>
    </source>
</evidence>
<protein>
    <submittedName>
        <fullName evidence="2">Uncharacterized protein</fullName>
    </submittedName>
</protein>
<dbReference type="AlphaFoldDB" id="A0A3R9Q6H1"/>
<keyword evidence="1" id="KW-0732">Signal</keyword>
<evidence type="ECO:0000313" key="2">
    <source>
        <dbReference type="EMBL" id="RSL14591.1"/>
    </source>
</evidence>
<organism evidence="2 3">
    <name type="scientific">Edaphobacter aggregans</name>
    <dbReference type="NCBI Taxonomy" id="570835"/>
    <lineage>
        <taxon>Bacteria</taxon>
        <taxon>Pseudomonadati</taxon>
        <taxon>Acidobacteriota</taxon>
        <taxon>Terriglobia</taxon>
        <taxon>Terriglobales</taxon>
        <taxon>Acidobacteriaceae</taxon>
        <taxon>Edaphobacter</taxon>
    </lineage>
</organism>
<dbReference type="OrthoDB" id="7360972at2"/>
<proteinExistence type="predicted"/>
<evidence type="ECO:0000313" key="3">
    <source>
        <dbReference type="Proteomes" id="UP000269669"/>
    </source>
</evidence>